<organism evidence="2 3">
    <name type="scientific">Discostella pseudostelligera</name>
    <dbReference type="NCBI Taxonomy" id="259834"/>
    <lineage>
        <taxon>Eukaryota</taxon>
        <taxon>Sar</taxon>
        <taxon>Stramenopiles</taxon>
        <taxon>Ochrophyta</taxon>
        <taxon>Bacillariophyta</taxon>
        <taxon>Coscinodiscophyceae</taxon>
        <taxon>Thalassiosirophycidae</taxon>
        <taxon>Stephanodiscales</taxon>
        <taxon>Stephanodiscaceae</taxon>
        <taxon>Discostella</taxon>
    </lineage>
</organism>
<keyword evidence="3" id="KW-1185">Reference proteome</keyword>
<sequence length="817" mass="89987">MKPTVTSPRIVHSDLLTNNNNNNNNNTSNTTTAKSTRCENGGNKKKMPLGNPITKSSSSSLSKNGKKKNDENMADTTHNQQQRRASTTSTTTTTTGGGGIDTSNSETEEEEGQVQPKPKPKKQHRQQQQKQQQQRGKRQVSFDNNTKSSSSEWDNDDIDACLQDTDDDDNGEIVDEDAKIAQKKKSSVAKPTRRGGVKRKSKANGSSSTTNQKHESNDDKHQQQTCPTIQVLPQRILGIDNRALPTAIGDSMARSSFLKYIPQLVLGGLEKGILHALPDATIAADAGSNPTILASFACGSRSSEHVEETVGNKRAGALAYTSIVPRVSFLFDRNDDQLAGDVIGTASTKNERSLWLSDFVSPVSNAFGSHAPTNNADVESRRSSDGFAAEDGWSCFGDLVEAIEAKAGKSSSSSCARSITLFTTDANLFSDTSSSAHLRGLEHFVKRIRSSFKKKRMPTIILMIVESTSMMHLMKTKSYDSTLMDDSNDETFLPNRLLVIQCVNNIRRRIEEINQAQGVTKTPINLQLECMDGNAISFQYLLQTWAKESLDQTYASYPGWVGIGGILGGQGRLSFDLPETLDGVMCSISLDLQYTILPHRIDSAATKDLVDDMYRISIIAPSSVEVVQTMPLSSVDSSLIHGVPMIARAGFEKDESRYDEMKMLVRQLWTYLSRNSVALVLRVHPELSDEEDFNERRLSKTTSFEYHSSGEQLFLLICEEAVQSQPQAFDHESNFDISAALEVVPDNRRRGESPCQGVLYRYATMSQLLHFGNEEKGIETTNVPGLSDHYLDYIERSLDSIVRTGVNPFLMGGNISG</sequence>
<dbReference type="EMBL" id="JALLBG020000147">
    <property type="protein sequence ID" value="KAL3761728.1"/>
    <property type="molecule type" value="Genomic_DNA"/>
</dbReference>
<reference evidence="2 3" key="1">
    <citation type="submission" date="2024-10" db="EMBL/GenBank/DDBJ databases">
        <title>Updated reference genomes for cyclostephanoid diatoms.</title>
        <authorList>
            <person name="Roberts W.R."/>
            <person name="Alverson A.J."/>
        </authorList>
    </citation>
    <scope>NUCLEOTIDE SEQUENCE [LARGE SCALE GENOMIC DNA]</scope>
    <source>
        <strain evidence="2 3">AJA232-27</strain>
    </source>
</reference>
<feature type="compositionally biased region" description="Basic residues" evidence="1">
    <location>
        <begin position="118"/>
        <end position="127"/>
    </location>
</feature>
<name>A0ABD3MD54_9STRA</name>
<dbReference type="AlphaFoldDB" id="A0ABD3MD54"/>
<feature type="compositionally biased region" description="Low complexity" evidence="1">
    <location>
        <begin position="17"/>
        <end position="32"/>
    </location>
</feature>
<proteinExistence type="predicted"/>
<evidence type="ECO:0000313" key="3">
    <source>
        <dbReference type="Proteomes" id="UP001530293"/>
    </source>
</evidence>
<feature type="compositionally biased region" description="Polar residues" evidence="1">
    <location>
        <begin position="141"/>
        <end position="152"/>
    </location>
</feature>
<comment type="caution">
    <text evidence="2">The sequence shown here is derived from an EMBL/GenBank/DDBJ whole genome shotgun (WGS) entry which is preliminary data.</text>
</comment>
<gene>
    <name evidence="2" type="ORF">ACHAWU_001244</name>
</gene>
<evidence type="ECO:0000256" key="1">
    <source>
        <dbReference type="SAM" id="MobiDB-lite"/>
    </source>
</evidence>
<feature type="compositionally biased region" description="Polar residues" evidence="1">
    <location>
        <begin position="74"/>
        <end position="85"/>
    </location>
</feature>
<accession>A0ABD3MD54</accession>
<protein>
    <submittedName>
        <fullName evidence="2">Uncharacterized protein</fullName>
    </submittedName>
</protein>
<feature type="region of interest" description="Disordered" evidence="1">
    <location>
        <begin position="1"/>
        <end position="225"/>
    </location>
</feature>
<feature type="compositionally biased region" description="Basic residues" evidence="1">
    <location>
        <begin position="181"/>
        <end position="202"/>
    </location>
</feature>
<dbReference type="Proteomes" id="UP001530293">
    <property type="component" value="Unassembled WGS sequence"/>
</dbReference>
<feature type="compositionally biased region" description="Basic and acidic residues" evidence="1">
    <location>
        <begin position="212"/>
        <end position="222"/>
    </location>
</feature>
<feature type="compositionally biased region" description="Acidic residues" evidence="1">
    <location>
        <begin position="153"/>
        <end position="175"/>
    </location>
</feature>
<evidence type="ECO:0000313" key="2">
    <source>
        <dbReference type="EMBL" id="KAL3761728.1"/>
    </source>
</evidence>